<protein>
    <submittedName>
        <fullName evidence="1">Uncharacterized protein</fullName>
    </submittedName>
</protein>
<proteinExistence type="predicted"/>
<evidence type="ECO:0000313" key="1">
    <source>
        <dbReference type="EMBL" id="QLI63761.1"/>
    </source>
</evidence>
<dbReference type="Proteomes" id="UP000510686">
    <property type="component" value="Chromosome 1"/>
</dbReference>
<dbReference type="AlphaFoldDB" id="A0A7D5YMF9"/>
<dbReference type="KEGG" id="mbrn:90967540"/>
<name>A0A7D5YMF9_9HYPO</name>
<dbReference type="GeneID" id="90967540"/>
<dbReference type="EMBL" id="CP058932">
    <property type="protein sequence ID" value="QLI63761.1"/>
    <property type="molecule type" value="Genomic_DNA"/>
</dbReference>
<gene>
    <name evidence="1" type="ORF">G6M90_00g027650</name>
</gene>
<evidence type="ECO:0000313" key="2">
    <source>
        <dbReference type="Proteomes" id="UP000510686"/>
    </source>
</evidence>
<organism evidence="1 2">
    <name type="scientific">Metarhizium brunneum</name>
    <dbReference type="NCBI Taxonomy" id="500148"/>
    <lineage>
        <taxon>Eukaryota</taxon>
        <taxon>Fungi</taxon>
        <taxon>Dikarya</taxon>
        <taxon>Ascomycota</taxon>
        <taxon>Pezizomycotina</taxon>
        <taxon>Sordariomycetes</taxon>
        <taxon>Hypocreomycetidae</taxon>
        <taxon>Hypocreales</taxon>
        <taxon>Clavicipitaceae</taxon>
        <taxon>Metarhizium</taxon>
    </lineage>
</organism>
<keyword evidence="2" id="KW-1185">Reference proteome</keyword>
<dbReference type="OrthoDB" id="4943172at2759"/>
<accession>A0A7D5YMF9</accession>
<sequence length="358" mass="41145">MSDKDSTLFIGDSDPTCPAGVTPQPDGYVFGQSYQQTYQKFSCSRIDMYLGNILPEWPIFTPDEVLAMRQKYLAGQGSDNDRLSMLVIIDLADTMNPIHSQDIQELQFGLRYRRTIQTHALLALYWKRRGFHGFANEHITKAFALGSSSGVQWKNSSLDDHFADIVALWCCCFIISEYPIHTDMNPVPPSLYKYLPLPSKDDIVRKFGTSAGAFFELRVAYISPRLTSIPRPQLECLPLELVEVPTPLVTLKERYINTHGLSINPQQSRFTSLESYIKMIQEFEPANRRWAFPTERFCLYQLTAIYSDTNQRSICILLVERTLKFLDPVPDCLTTMDINSIWVLWWKLWGYPCLPHST</sequence>
<reference evidence="1 2" key="1">
    <citation type="submission" date="2020-07" db="EMBL/GenBank/DDBJ databases">
        <title>Telomere length de novo assembly of all 7 chromosomes of the fungus, Metarhizium brunneum, using a novel assembly pipeline.</title>
        <authorList>
            <person name="Saud z."/>
            <person name="Kortsinoglou A."/>
            <person name="Kouvelis V.N."/>
            <person name="Butt T.M."/>
        </authorList>
    </citation>
    <scope>NUCLEOTIDE SEQUENCE [LARGE SCALE GENOMIC DNA]</scope>
    <source>
        <strain evidence="1 2">4556</strain>
    </source>
</reference>
<dbReference type="RefSeq" id="XP_065985645.1">
    <property type="nucleotide sequence ID" value="XM_066129992.1"/>
</dbReference>